<dbReference type="GO" id="GO:0046872">
    <property type="term" value="F:metal ion binding"/>
    <property type="evidence" value="ECO:0007669"/>
    <property type="project" value="UniProtKB-KW"/>
</dbReference>
<evidence type="ECO:0000256" key="5">
    <source>
        <dbReference type="ARBA" id="ARBA00012604"/>
    </source>
</evidence>
<dbReference type="EMBL" id="LSZP01000024">
    <property type="protein sequence ID" value="KXU36471.1"/>
    <property type="molecule type" value="Genomic_DNA"/>
</dbReference>
<dbReference type="GO" id="GO:0004783">
    <property type="term" value="F:sulfite reductase (NADPH) activity"/>
    <property type="evidence" value="ECO:0007669"/>
    <property type="project" value="UniProtKB-EC"/>
</dbReference>
<comment type="function">
    <text evidence="15">Component of the sulfite reductase complex that catalyzes the 6-electron reduction of sulfite to sulfide. This is one of several activities required for the biosynthesis of L-cysteine from sulfate.</text>
</comment>
<keyword evidence="9" id="KW-0521">NADP</keyword>
<dbReference type="Pfam" id="PF01077">
    <property type="entry name" value="NIR_SIR"/>
    <property type="match status" value="1"/>
</dbReference>
<dbReference type="PRINTS" id="PR00397">
    <property type="entry name" value="SIROHAEM"/>
</dbReference>
<reference evidence="20 21" key="1">
    <citation type="submission" date="2016-02" db="EMBL/GenBank/DDBJ databases">
        <authorList>
            <person name="Wen L."/>
            <person name="He K."/>
            <person name="Yang H."/>
        </authorList>
    </citation>
    <scope>NUCLEOTIDE SEQUENCE [LARGE SCALE GENOMIC DNA]</scope>
    <source>
        <strain evidence="20 21">CV41</strain>
    </source>
</reference>
<dbReference type="GO" id="GO:0050311">
    <property type="term" value="F:sulfite reductase (ferredoxin) activity"/>
    <property type="evidence" value="ECO:0007669"/>
    <property type="project" value="TreeGrafter"/>
</dbReference>
<accession>A0A139SPT9</accession>
<dbReference type="RefSeq" id="WP_068711222.1">
    <property type="nucleotide sequence ID" value="NZ_LSZP01000024.1"/>
</dbReference>
<dbReference type="Gene3D" id="3.30.413.10">
    <property type="entry name" value="Sulfite Reductase Hemoprotein, domain 1"/>
    <property type="match status" value="2"/>
</dbReference>
<comment type="catalytic activity">
    <reaction evidence="14">
        <text>hydrogen sulfide + 3 NADP(+) + 3 H2O = sulfite + 3 NADPH + 4 H(+)</text>
        <dbReference type="Rhea" id="RHEA:13801"/>
        <dbReference type="ChEBI" id="CHEBI:15377"/>
        <dbReference type="ChEBI" id="CHEBI:15378"/>
        <dbReference type="ChEBI" id="CHEBI:17359"/>
        <dbReference type="ChEBI" id="CHEBI:29919"/>
        <dbReference type="ChEBI" id="CHEBI:57783"/>
        <dbReference type="ChEBI" id="CHEBI:58349"/>
        <dbReference type="EC" id="1.8.1.2"/>
    </reaction>
</comment>
<feature type="domain" description="Nitrite/Sulfite reductase ferredoxin-like" evidence="19">
    <location>
        <begin position="354"/>
        <end position="416"/>
    </location>
</feature>
<dbReference type="STRING" id="1548208.AXK12_03225"/>
<evidence type="ECO:0000259" key="19">
    <source>
        <dbReference type="Pfam" id="PF03460"/>
    </source>
</evidence>
<comment type="cofactor">
    <cofactor evidence="1">
        <name>siroheme</name>
        <dbReference type="ChEBI" id="CHEBI:60052"/>
    </cofactor>
</comment>
<dbReference type="OrthoDB" id="9803707at2"/>
<dbReference type="GO" id="GO:0009337">
    <property type="term" value="C:sulfite reductase complex (NADPH)"/>
    <property type="evidence" value="ECO:0007669"/>
    <property type="project" value="TreeGrafter"/>
</dbReference>
<evidence type="ECO:0000256" key="11">
    <source>
        <dbReference type="ARBA" id="ARBA00023004"/>
    </source>
</evidence>
<evidence type="ECO:0000313" key="20">
    <source>
        <dbReference type="EMBL" id="KXU36471.1"/>
    </source>
</evidence>
<evidence type="ECO:0000259" key="18">
    <source>
        <dbReference type="Pfam" id="PF01077"/>
    </source>
</evidence>
<evidence type="ECO:0000256" key="1">
    <source>
        <dbReference type="ARBA" id="ARBA00001929"/>
    </source>
</evidence>
<comment type="cofactor">
    <cofactor evidence="2">
        <name>[4Fe-4S] cluster</name>
        <dbReference type="ChEBI" id="CHEBI:49883"/>
    </cofactor>
</comment>
<comment type="subunit">
    <text evidence="16">Alpha(8)-beta(8). The alpha component is a flavoprotein, the beta component is a hemoprotein.</text>
</comment>
<keyword evidence="10" id="KW-0560">Oxidoreductase</keyword>
<gene>
    <name evidence="20" type="ORF">AXK12_03225</name>
</gene>
<keyword evidence="21" id="KW-1185">Reference proteome</keyword>
<keyword evidence="7" id="KW-0349">Heme</keyword>
<dbReference type="AlphaFoldDB" id="A0A139SPT9"/>
<evidence type="ECO:0000256" key="2">
    <source>
        <dbReference type="ARBA" id="ARBA00001966"/>
    </source>
</evidence>
<comment type="pathway">
    <text evidence="3">Sulfur metabolism; hydrogen sulfide biosynthesis; hydrogen sulfide from sulfite (NADPH route): step 1/1.</text>
</comment>
<evidence type="ECO:0000256" key="10">
    <source>
        <dbReference type="ARBA" id="ARBA00023002"/>
    </source>
</evidence>
<sequence length="599" mass="65001">MSTATATPASTEAPKLSKNELLKDAAPTLAGNLAATMADPAADRFSEDDTQFLKFHGAYQQDDRDLRKTGKKFMMMIRARIPGGVMTANQYRVFDDLSTEYGNNTMRLTTRQSIQFHGVLLHGLGPLIKRINDSLLSTLAACGDVNRNITASPTPATTRARELVYQDSVRLAEALAPQTKAYHSIWIDGVQLDLDDPENKDFVDPLYGKTYLPRKFKTSLVIPPVNDMDVLTNDLGFIAITEGDTLLGYNVVAGGGMGRSHGQVQTFPRLASLIGFTKPEDVIEVAKAVLTIHRDYGDRTNRKHARLKYVVQEKGAEWVTAEVNRRTGGLLAAARPYEFTTTADLYGWNRAVDGSLFLTLYVQTGRIKDSEGHALKTALRQVAEKFPHIEFRLSANQNVILANIPEADRAAIDALLSSHGVKTADQAPILHAASMACPSLPTCGLALAESERMLPGLIDRIATLGGSLGLGGEEIIIRSTGCPNGCARPYMAELAFVGKAPGRYQVWIGGNASGTRLNRVFKEMIKEADVETEIGPLFARWKAERVANERFGDFAARVIWPELEIAQAAAADEARKKAAAAAASATTPAPAPKPKLVEA</sequence>
<keyword evidence="13" id="KW-0028">Amino-acid biosynthesis</keyword>
<dbReference type="InterPro" id="IPR036136">
    <property type="entry name" value="Nit/Sulf_reduc_fer-like_dom_sf"/>
</dbReference>
<organism evidence="20 21">
    <name type="scientific">Cephaloticoccus capnophilus</name>
    <dbReference type="NCBI Taxonomy" id="1548208"/>
    <lineage>
        <taxon>Bacteria</taxon>
        <taxon>Pseudomonadati</taxon>
        <taxon>Verrucomicrobiota</taxon>
        <taxon>Opitutia</taxon>
        <taxon>Opitutales</taxon>
        <taxon>Opitutaceae</taxon>
        <taxon>Cephaloticoccus</taxon>
    </lineage>
</organism>
<keyword evidence="12" id="KW-0411">Iron-sulfur</keyword>
<keyword evidence="11" id="KW-0408">Iron</keyword>
<dbReference type="GO" id="GO:0020037">
    <property type="term" value="F:heme binding"/>
    <property type="evidence" value="ECO:0007669"/>
    <property type="project" value="InterPro"/>
</dbReference>
<name>A0A139SPT9_9BACT</name>
<dbReference type="Gene3D" id="3.90.480.10">
    <property type="entry name" value="Sulfite Reductase Hemoprotein,Domain 2"/>
    <property type="match status" value="1"/>
</dbReference>
<dbReference type="GO" id="GO:0000103">
    <property type="term" value="P:sulfate assimilation"/>
    <property type="evidence" value="ECO:0007669"/>
    <property type="project" value="TreeGrafter"/>
</dbReference>
<dbReference type="Proteomes" id="UP000071392">
    <property type="component" value="Unassembled WGS sequence"/>
</dbReference>
<dbReference type="NCBIfam" id="NF010029">
    <property type="entry name" value="PRK13504.1"/>
    <property type="match status" value="1"/>
</dbReference>
<keyword evidence="6" id="KW-0004">4Fe-4S</keyword>
<dbReference type="Pfam" id="PF03460">
    <property type="entry name" value="NIR_SIR_ferr"/>
    <property type="match status" value="2"/>
</dbReference>
<dbReference type="GO" id="GO:0019344">
    <property type="term" value="P:cysteine biosynthetic process"/>
    <property type="evidence" value="ECO:0007669"/>
    <property type="project" value="UniProtKB-KW"/>
</dbReference>
<feature type="domain" description="Nitrite/sulphite reductase 4Fe-4S" evidence="18">
    <location>
        <begin position="173"/>
        <end position="327"/>
    </location>
</feature>
<evidence type="ECO:0000256" key="9">
    <source>
        <dbReference type="ARBA" id="ARBA00022857"/>
    </source>
</evidence>
<evidence type="ECO:0000256" key="12">
    <source>
        <dbReference type="ARBA" id="ARBA00023014"/>
    </source>
</evidence>
<feature type="region of interest" description="Disordered" evidence="17">
    <location>
        <begin position="577"/>
        <end position="599"/>
    </location>
</feature>
<feature type="domain" description="Nitrite/Sulfite reductase ferredoxin-like" evidence="19">
    <location>
        <begin position="72"/>
        <end position="132"/>
    </location>
</feature>
<dbReference type="SUPFAM" id="SSF55124">
    <property type="entry name" value="Nitrite/Sulfite reductase N-terminal domain-like"/>
    <property type="match status" value="2"/>
</dbReference>
<dbReference type="InterPro" id="IPR045854">
    <property type="entry name" value="NO2/SO3_Rdtase_4Fe4S_sf"/>
</dbReference>
<evidence type="ECO:0000313" key="21">
    <source>
        <dbReference type="Proteomes" id="UP000071392"/>
    </source>
</evidence>
<dbReference type="PANTHER" id="PTHR11493:SF47">
    <property type="entry name" value="SULFITE REDUCTASE [NADPH] SUBUNIT BETA"/>
    <property type="match status" value="1"/>
</dbReference>
<dbReference type="EC" id="1.8.1.2" evidence="5"/>
<evidence type="ECO:0000256" key="3">
    <source>
        <dbReference type="ARBA" id="ARBA00004774"/>
    </source>
</evidence>
<dbReference type="FunFam" id="3.30.413.10:FF:000003">
    <property type="entry name" value="Sulfite reductase [NADPH] hemoprotein beta-component"/>
    <property type="match status" value="1"/>
</dbReference>
<evidence type="ECO:0000256" key="13">
    <source>
        <dbReference type="ARBA" id="ARBA00023192"/>
    </source>
</evidence>
<evidence type="ECO:0000256" key="14">
    <source>
        <dbReference type="ARBA" id="ARBA00052219"/>
    </source>
</evidence>
<proteinExistence type="inferred from homology"/>
<dbReference type="SUPFAM" id="SSF56014">
    <property type="entry name" value="Nitrite and sulphite reductase 4Fe-4S domain-like"/>
    <property type="match status" value="2"/>
</dbReference>
<comment type="similarity">
    <text evidence="4">Belongs to the nitrite and sulfite reductase 4Fe-4S domain family.</text>
</comment>
<evidence type="ECO:0000256" key="6">
    <source>
        <dbReference type="ARBA" id="ARBA00022485"/>
    </source>
</evidence>
<protein>
    <recommendedName>
        <fullName evidence="5">assimilatory sulfite reductase (NADPH)</fullName>
        <ecNumber evidence="5">1.8.1.2</ecNumber>
    </recommendedName>
</protein>
<dbReference type="InterPro" id="IPR006066">
    <property type="entry name" value="NO2/SO3_Rdtase_FeS/sirohaem_BS"/>
</dbReference>
<comment type="caution">
    <text evidence="20">The sequence shown here is derived from an EMBL/GenBank/DDBJ whole genome shotgun (WGS) entry which is preliminary data.</text>
</comment>
<evidence type="ECO:0000256" key="7">
    <source>
        <dbReference type="ARBA" id="ARBA00022617"/>
    </source>
</evidence>
<evidence type="ECO:0000256" key="8">
    <source>
        <dbReference type="ARBA" id="ARBA00022723"/>
    </source>
</evidence>
<dbReference type="PROSITE" id="PS00365">
    <property type="entry name" value="NIR_SIR"/>
    <property type="match status" value="1"/>
</dbReference>
<evidence type="ECO:0000256" key="16">
    <source>
        <dbReference type="ARBA" id="ARBA00062253"/>
    </source>
</evidence>
<dbReference type="GO" id="GO:0051539">
    <property type="term" value="F:4 iron, 4 sulfur cluster binding"/>
    <property type="evidence" value="ECO:0007669"/>
    <property type="project" value="UniProtKB-KW"/>
</dbReference>
<dbReference type="PANTHER" id="PTHR11493">
    <property type="entry name" value="SULFITE REDUCTASE [NADPH] SUBUNIT BETA-RELATED"/>
    <property type="match status" value="1"/>
</dbReference>
<keyword evidence="8" id="KW-0479">Metal-binding</keyword>
<feature type="compositionally biased region" description="Low complexity" evidence="17">
    <location>
        <begin position="579"/>
        <end position="588"/>
    </location>
</feature>
<evidence type="ECO:0000256" key="15">
    <source>
        <dbReference type="ARBA" id="ARBA00057160"/>
    </source>
</evidence>
<dbReference type="InterPro" id="IPR045169">
    <property type="entry name" value="NO2/SO3_Rdtase_4Fe4S_prot"/>
</dbReference>
<dbReference type="InterPro" id="IPR005117">
    <property type="entry name" value="NiRdtase/SiRdtase_haem-b_fer"/>
</dbReference>
<evidence type="ECO:0000256" key="4">
    <source>
        <dbReference type="ARBA" id="ARBA00010429"/>
    </source>
</evidence>
<dbReference type="InterPro" id="IPR006067">
    <property type="entry name" value="NO2/SO3_Rdtase_4Fe4S_dom"/>
</dbReference>
<evidence type="ECO:0000256" key="17">
    <source>
        <dbReference type="SAM" id="MobiDB-lite"/>
    </source>
</evidence>
<keyword evidence="13" id="KW-0198">Cysteine biosynthesis</keyword>